<evidence type="ECO:0000256" key="3">
    <source>
        <dbReference type="ARBA" id="ARBA00022692"/>
    </source>
</evidence>
<dbReference type="GO" id="GO:0016020">
    <property type="term" value="C:membrane"/>
    <property type="evidence" value="ECO:0007669"/>
    <property type="project" value="InterPro"/>
</dbReference>
<comment type="similarity">
    <text evidence="1">Belongs to the syntaxin family.</text>
</comment>
<evidence type="ECO:0000256" key="9">
    <source>
        <dbReference type="SAM" id="Coils"/>
    </source>
</evidence>
<evidence type="ECO:0000313" key="12">
    <source>
        <dbReference type="EMBL" id="JAP45616.1"/>
    </source>
</evidence>
<dbReference type="AlphaFoldDB" id="A0A0X3PEH8"/>
<evidence type="ECO:0000256" key="1">
    <source>
        <dbReference type="ARBA" id="ARBA00009063"/>
    </source>
</evidence>
<evidence type="ECO:0000256" key="5">
    <source>
        <dbReference type="ARBA" id="ARBA00022989"/>
    </source>
</evidence>
<evidence type="ECO:0000256" key="7">
    <source>
        <dbReference type="ARBA" id="ARBA00023136"/>
    </source>
</evidence>
<dbReference type="PROSITE" id="PS50192">
    <property type="entry name" value="T_SNARE"/>
    <property type="match status" value="1"/>
</dbReference>
<evidence type="ECO:0000256" key="6">
    <source>
        <dbReference type="ARBA" id="ARBA00023034"/>
    </source>
</evidence>
<feature type="coiled-coil region" evidence="9">
    <location>
        <begin position="76"/>
        <end position="103"/>
    </location>
</feature>
<dbReference type="GO" id="GO:0048193">
    <property type="term" value="P:Golgi vesicle transport"/>
    <property type="evidence" value="ECO:0007669"/>
    <property type="project" value="InterPro"/>
</dbReference>
<dbReference type="SUPFAM" id="SSF58038">
    <property type="entry name" value="SNARE fusion complex"/>
    <property type="match status" value="1"/>
</dbReference>
<dbReference type="CDD" id="cd15851">
    <property type="entry name" value="SNARE_Syntaxin6"/>
    <property type="match status" value="1"/>
</dbReference>
<keyword evidence="3 10" id="KW-0812">Transmembrane</keyword>
<keyword evidence="2" id="KW-0813">Transport</keyword>
<dbReference type="SUPFAM" id="SSF47661">
    <property type="entry name" value="t-snare proteins"/>
    <property type="match status" value="1"/>
</dbReference>
<feature type="coiled-coil region" evidence="9">
    <location>
        <begin position="246"/>
        <end position="273"/>
    </location>
</feature>
<dbReference type="GO" id="GO:0005794">
    <property type="term" value="C:Golgi apparatus"/>
    <property type="evidence" value="ECO:0007669"/>
    <property type="project" value="UniProtKB-SubCell"/>
</dbReference>
<keyword evidence="4" id="KW-0653">Protein transport</keyword>
<dbReference type="Gene3D" id="1.20.58.90">
    <property type="match status" value="1"/>
</dbReference>
<dbReference type="InterPro" id="IPR000727">
    <property type="entry name" value="T_SNARE_dom"/>
</dbReference>
<sequence length="300" mass="33826">FTGLQPRRVKRKRVLFAYYLSTTSLNSRIYISMTERSDPFYVVKDEVIKSLAQANTEYEAWKSNVLGKSANIKTAETALRQTIRNIEWDLEDLQETVLIVEKNPAKFFIPADELRSRQFFLHDVKAIVRRVKDNLADPRDLNSNRKSVSFEIPTHAAVNGTVSRKVEKTNGFTPAHKPGAARPMGLTEQLKLRGDPSAAADSLLSDQQLLLQEQDAHLDQLGSSISRLKDISHRMGGELGDQVALLDTFGEEMAQTESKLDNAMRRAARLLHLDSDRSQWWAIGVLFITLLIIVILLAVL</sequence>
<keyword evidence="5 10" id="KW-1133">Transmembrane helix</keyword>
<keyword evidence="7 10" id="KW-0472">Membrane</keyword>
<feature type="transmembrane region" description="Helical" evidence="10">
    <location>
        <begin position="280"/>
        <end position="299"/>
    </location>
</feature>
<dbReference type="EMBL" id="GEEE01017609">
    <property type="protein sequence ID" value="JAP45616.1"/>
    <property type="molecule type" value="Transcribed_RNA"/>
</dbReference>
<dbReference type="FunFam" id="1.20.58.90:FF:000004">
    <property type="entry name" value="Syntaxin 10"/>
    <property type="match status" value="1"/>
</dbReference>
<dbReference type="SMART" id="SM00397">
    <property type="entry name" value="t_SNARE"/>
    <property type="match status" value="1"/>
</dbReference>
<reference evidence="12" key="1">
    <citation type="submission" date="2016-01" db="EMBL/GenBank/DDBJ databases">
        <title>Reference transcriptome for the parasite Schistocephalus solidus: insights into the molecular evolution of parasitism.</title>
        <authorList>
            <person name="Hebert F.O."/>
            <person name="Grambauer S."/>
            <person name="Barber I."/>
            <person name="Landry C.R."/>
            <person name="Aubin-Horth N."/>
        </authorList>
    </citation>
    <scope>NUCLEOTIDE SEQUENCE</scope>
</reference>
<comment type="subcellular location">
    <subcellularLocation>
        <location evidence="8">Golgi apparatus</location>
        <location evidence="8">trans-Golgi network membrane</location>
        <topology evidence="8">Single-pass type IV membrane protein</topology>
    </subcellularLocation>
</comment>
<dbReference type="PANTHER" id="PTHR12791">
    <property type="entry name" value="GOLGI SNARE BET1-RELATED"/>
    <property type="match status" value="1"/>
</dbReference>
<dbReference type="Gene3D" id="1.20.5.110">
    <property type="match status" value="1"/>
</dbReference>
<gene>
    <name evidence="12" type="primary">STX10</name>
    <name evidence="12" type="ORF">TR152888</name>
</gene>
<dbReference type="CDD" id="cd21443">
    <property type="entry name" value="SNARE_NTD_STX6_STX10"/>
    <property type="match status" value="1"/>
</dbReference>
<evidence type="ECO:0000259" key="11">
    <source>
        <dbReference type="PROSITE" id="PS50192"/>
    </source>
</evidence>
<dbReference type="GO" id="GO:0015031">
    <property type="term" value="P:protein transport"/>
    <property type="evidence" value="ECO:0007669"/>
    <property type="project" value="UniProtKB-KW"/>
</dbReference>
<dbReference type="Pfam" id="PF09177">
    <property type="entry name" value="STX6_10_61_N"/>
    <property type="match status" value="1"/>
</dbReference>
<proteinExistence type="inferred from homology"/>
<keyword evidence="9" id="KW-0175">Coiled coil</keyword>
<evidence type="ECO:0000256" key="8">
    <source>
        <dbReference type="ARBA" id="ARBA00037801"/>
    </source>
</evidence>
<dbReference type="InterPro" id="IPR015260">
    <property type="entry name" value="Syntaxin-6/10/61_N"/>
</dbReference>
<protein>
    <submittedName>
        <fullName evidence="12">Syntaxin-10</fullName>
    </submittedName>
</protein>
<dbReference type="InterPro" id="IPR010989">
    <property type="entry name" value="SNARE"/>
</dbReference>
<keyword evidence="6" id="KW-0333">Golgi apparatus</keyword>
<organism evidence="12">
    <name type="scientific">Schistocephalus solidus</name>
    <name type="common">Tapeworm</name>
    <dbReference type="NCBI Taxonomy" id="70667"/>
    <lineage>
        <taxon>Eukaryota</taxon>
        <taxon>Metazoa</taxon>
        <taxon>Spiralia</taxon>
        <taxon>Lophotrochozoa</taxon>
        <taxon>Platyhelminthes</taxon>
        <taxon>Cestoda</taxon>
        <taxon>Eucestoda</taxon>
        <taxon>Diphyllobothriidea</taxon>
        <taxon>Diphyllobothriidae</taxon>
        <taxon>Schistocephalus</taxon>
    </lineage>
</organism>
<evidence type="ECO:0000256" key="10">
    <source>
        <dbReference type="SAM" id="Phobius"/>
    </source>
</evidence>
<evidence type="ECO:0000256" key="4">
    <source>
        <dbReference type="ARBA" id="ARBA00022927"/>
    </source>
</evidence>
<accession>A0A0X3PEH8</accession>
<feature type="non-terminal residue" evidence="12">
    <location>
        <position position="1"/>
    </location>
</feature>
<evidence type="ECO:0000256" key="2">
    <source>
        <dbReference type="ARBA" id="ARBA00022448"/>
    </source>
</evidence>
<name>A0A0X3PEH8_SCHSO</name>
<feature type="domain" description="T-SNARE coiled-coil homology" evidence="11">
    <location>
        <begin position="208"/>
        <end position="270"/>
    </location>
</feature>